<evidence type="ECO:0000256" key="2">
    <source>
        <dbReference type="ARBA" id="ARBA00004882"/>
    </source>
</evidence>
<comment type="catalytic activity">
    <reaction evidence="12">
        <text>5-amino-6-(5-phospho-D-ribitylamino)uracil + NADP(+) = 5-amino-6-(5-phospho-D-ribosylamino)uracil + NADPH + H(+)</text>
        <dbReference type="Rhea" id="RHEA:17845"/>
        <dbReference type="ChEBI" id="CHEBI:15378"/>
        <dbReference type="ChEBI" id="CHEBI:57783"/>
        <dbReference type="ChEBI" id="CHEBI:58349"/>
        <dbReference type="ChEBI" id="CHEBI:58421"/>
        <dbReference type="ChEBI" id="CHEBI:58453"/>
        <dbReference type="EC" id="1.1.1.193"/>
    </reaction>
</comment>
<feature type="binding site" evidence="14">
    <location>
        <position position="208"/>
    </location>
    <ligand>
        <name>substrate</name>
    </ligand>
</feature>
<dbReference type="EC" id="3.5.4.26" evidence="12"/>
<dbReference type="Proteomes" id="UP000032611">
    <property type="component" value="Chromosome"/>
</dbReference>
<evidence type="ECO:0000259" key="16">
    <source>
        <dbReference type="PROSITE" id="PS51747"/>
    </source>
</evidence>
<protein>
    <recommendedName>
        <fullName evidence="12">Riboflavin biosynthesis protein RibD</fullName>
    </recommendedName>
    <domain>
        <recommendedName>
            <fullName evidence="12">Diaminohydroxyphosphoribosylaminopyrimidine deaminase</fullName>
            <shortName evidence="12">DRAP deaminase</shortName>
            <ecNumber evidence="12">3.5.4.26</ecNumber>
        </recommendedName>
        <alternativeName>
            <fullName evidence="12">Riboflavin-specific deaminase</fullName>
        </alternativeName>
    </domain>
    <domain>
        <recommendedName>
            <fullName evidence="12">5-amino-6-(5-phosphoribosylamino)uracil reductase</fullName>
            <ecNumber evidence="12">1.1.1.193</ecNumber>
        </recommendedName>
        <alternativeName>
            <fullName evidence="12">HTP reductase</fullName>
        </alternativeName>
    </domain>
</protein>
<feature type="binding site" evidence="15">
    <location>
        <position position="91"/>
    </location>
    <ligand>
        <name>Zn(2+)</name>
        <dbReference type="ChEBI" id="CHEBI:29105"/>
        <note>catalytic</note>
    </ligand>
</feature>
<dbReference type="EC" id="1.1.1.193" evidence="12"/>
<evidence type="ECO:0000256" key="12">
    <source>
        <dbReference type="PIRNR" id="PIRNR006769"/>
    </source>
</evidence>
<organism evidence="17 18">
    <name type="scientific">Martelella endophytica</name>
    <dbReference type="NCBI Taxonomy" id="1486262"/>
    <lineage>
        <taxon>Bacteria</taxon>
        <taxon>Pseudomonadati</taxon>
        <taxon>Pseudomonadota</taxon>
        <taxon>Alphaproteobacteria</taxon>
        <taxon>Hyphomicrobiales</taxon>
        <taxon>Aurantimonadaceae</taxon>
        <taxon>Martelella</taxon>
    </lineage>
</organism>
<dbReference type="RefSeq" id="WP_045684035.1">
    <property type="nucleotide sequence ID" value="NZ_CP010803.1"/>
</dbReference>
<dbReference type="GO" id="GO:0009231">
    <property type="term" value="P:riboflavin biosynthetic process"/>
    <property type="evidence" value="ECO:0007669"/>
    <property type="project" value="UniProtKB-UniPathway"/>
</dbReference>
<name>A0A0D5LU18_MAREN</name>
<dbReference type="Pfam" id="PF01872">
    <property type="entry name" value="RibD_C"/>
    <property type="match status" value="1"/>
</dbReference>
<dbReference type="UniPathway" id="UPA00275">
    <property type="reaction ID" value="UER00401"/>
</dbReference>
<comment type="pathway">
    <text evidence="2 12">Cofactor biosynthesis; riboflavin biosynthesis; 5-amino-6-(D-ribitylamino)uracil from GTP: step 2/4.</text>
</comment>
<evidence type="ECO:0000256" key="9">
    <source>
        <dbReference type="ARBA" id="ARBA00022857"/>
    </source>
</evidence>
<comment type="similarity">
    <text evidence="4 12">In the N-terminal section; belongs to the cytidine and deoxycytidylate deaminase family.</text>
</comment>
<dbReference type="HOGENOM" id="CLU_036590_1_0_5"/>
<feature type="binding site" evidence="14">
    <location>
        <begin position="293"/>
        <end position="299"/>
    </location>
    <ligand>
        <name>NADP(+)</name>
        <dbReference type="ChEBI" id="CHEBI:58349"/>
    </ligand>
</feature>
<comment type="function">
    <text evidence="1 12">Converts 2,5-diamino-6-(ribosylamino)-4(3h)-pyrimidinone 5'-phosphate into 5-amino-6-(ribosylamino)-2,4(1h,3h)-pyrimidinedione 5'-phosphate.</text>
</comment>
<dbReference type="PROSITE" id="PS00903">
    <property type="entry name" value="CYT_DCMP_DEAMINASES_1"/>
    <property type="match status" value="1"/>
</dbReference>
<evidence type="ECO:0000313" key="17">
    <source>
        <dbReference type="EMBL" id="AJY47556.1"/>
    </source>
</evidence>
<sequence length="343" mass="36537">MGILPARDLLISAAERAALARAIEGASRLVGATAPNPPVGCVLLDADGAVLAEGYHLKAGAPHAEAAAIAEARMRNVEDLIHTVVVTLEPCNHHGRTPPCAEAILKTPARRVVIAAADPNPSVRGGGAALLAEAGLDIVWPEQSRNAADTRLALSARRLIAPFSKLVLTGRPWVTLKQAVDEGGRMIPPPGQKTFTSEASLRLAHQFRRRADAILTGSGTVLADDPAFTVRLVADFPGKKRFLVLLDRRKRVPERYVEEATQRGFDVFRAVNLDDALDRLGAEGVLEVLVEAGPAITRAMFGAGLVDEHVLITKGEPDRVRISHAIPEFDALNGAGEQPGERQ</sequence>
<evidence type="ECO:0000256" key="3">
    <source>
        <dbReference type="ARBA" id="ARBA00004910"/>
    </source>
</evidence>
<dbReference type="InterPro" id="IPR016193">
    <property type="entry name" value="Cytidine_deaminase-like"/>
</dbReference>
<dbReference type="SUPFAM" id="SSF53927">
    <property type="entry name" value="Cytidine deaminase-like"/>
    <property type="match status" value="1"/>
</dbReference>
<feature type="binding site" evidence="14">
    <location>
        <position position="231"/>
    </location>
    <ligand>
        <name>substrate</name>
    </ligand>
</feature>
<dbReference type="GO" id="GO:0008835">
    <property type="term" value="F:diaminohydroxyphosphoribosylaminopyrimidine deaminase activity"/>
    <property type="evidence" value="ECO:0007669"/>
    <property type="project" value="UniProtKB-EC"/>
</dbReference>
<dbReference type="EMBL" id="CP010803">
    <property type="protein sequence ID" value="AJY47556.1"/>
    <property type="molecule type" value="Genomic_DNA"/>
</dbReference>
<keyword evidence="8 12" id="KW-0862">Zinc</keyword>
<keyword evidence="6 12" id="KW-0686">Riboflavin biosynthesis</keyword>
<dbReference type="Gene3D" id="3.40.140.10">
    <property type="entry name" value="Cytidine Deaminase, domain 2"/>
    <property type="match status" value="1"/>
</dbReference>
<evidence type="ECO:0000256" key="5">
    <source>
        <dbReference type="ARBA" id="ARBA00007417"/>
    </source>
</evidence>
<dbReference type="InterPro" id="IPR004794">
    <property type="entry name" value="Eubact_RibD"/>
</dbReference>
<evidence type="ECO:0000256" key="11">
    <source>
        <dbReference type="ARBA" id="ARBA00023268"/>
    </source>
</evidence>
<dbReference type="InterPro" id="IPR050765">
    <property type="entry name" value="Riboflavin_Biosynth_HTPR"/>
</dbReference>
<keyword evidence="11" id="KW-0511">Multifunctional enzyme</keyword>
<comment type="cofactor">
    <cofactor evidence="12 15">
        <name>Zn(2+)</name>
        <dbReference type="ChEBI" id="CHEBI:29105"/>
    </cofactor>
    <text evidence="12 15">Binds 1 zinc ion.</text>
</comment>
<reference evidence="17 18" key="1">
    <citation type="journal article" date="2015" name="Genome Announc.">
        <title>Complete genome sequence of Martelella endophytica YC6887, which has antifungal activity associated with a halophyte.</title>
        <authorList>
            <person name="Khan A."/>
            <person name="Khan H."/>
            <person name="Chung E.J."/>
            <person name="Hossain M.T."/>
            <person name="Chung Y.R."/>
        </authorList>
    </citation>
    <scope>NUCLEOTIDE SEQUENCE [LARGE SCALE GENOMIC DNA]</scope>
    <source>
        <strain evidence="17">YC6887</strain>
    </source>
</reference>
<dbReference type="GO" id="GO:0008270">
    <property type="term" value="F:zinc ion binding"/>
    <property type="evidence" value="ECO:0007669"/>
    <property type="project" value="InterPro"/>
</dbReference>
<dbReference type="InterPro" id="IPR002125">
    <property type="entry name" value="CMP_dCMP_dom"/>
</dbReference>
<evidence type="ECO:0000256" key="7">
    <source>
        <dbReference type="ARBA" id="ARBA00022723"/>
    </source>
</evidence>
<evidence type="ECO:0000256" key="8">
    <source>
        <dbReference type="ARBA" id="ARBA00022833"/>
    </source>
</evidence>
<dbReference type="KEGG" id="mey:TM49_20765"/>
<comment type="similarity">
    <text evidence="5 12">In the C-terminal section; belongs to the HTP reductase family.</text>
</comment>
<feature type="binding site" evidence="14">
    <location>
        <position position="179"/>
    </location>
    <ligand>
        <name>NADP(+)</name>
        <dbReference type="ChEBI" id="CHEBI:58349"/>
    </ligand>
</feature>
<dbReference type="Pfam" id="PF00383">
    <property type="entry name" value="dCMP_cyt_deam_1"/>
    <property type="match status" value="1"/>
</dbReference>
<evidence type="ECO:0000256" key="15">
    <source>
        <dbReference type="PIRSR" id="PIRSR006769-3"/>
    </source>
</evidence>
<dbReference type="CDD" id="cd01284">
    <property type="entry name" value="Riboflavin_deaminase-reductase"/>
    <property type="match status" value="1"/>
</dbReference>
<evidence type="ECO:0000256" key="10">
    <source>
        <dbReference type="ARBA" id="ARBA00023002"/>
    </source>
</evidence>
<evidence type="ECO:0000256" key="13">
    <source>
        <dbReference type="PIRSR" id="PIRSR006769-1"/>
    </source>
</evidence>
<dbReference type="GO" id="GO:0008703">
    <property type="term" value="F:5-amino-6-(5-phosphoribosylamino)uracil reductase activity"/>
    <property type="evidence" value="ECO:0007669"/>
    <property type="project" value="UniProtKB-EC"/>
</dbReference>
<dbReference type="Gene3D" id="3.40.430.10">
    <property type="entry name" value="Dihydrofolate Reductase, subunit A"/>
    <property type="match status" value="2"/>
</dbReference>
<feature type="active site" description="Proton donor" evidence="13">
    <location>
        <position position="65"/>
    </location>
</feature>
<keyword evidence="9 12" id="KW-0521">NADP</keyword>
<feature type="domain" description="CMP/dCMP-type deaminase" evidence="16">
    <location>
        <begin position="6"/>
        <end position="138"/>
    </location>
</feature>
<feature type="binding site" evidence="14">
    <location>
        <position position="220"/>
    </location>
    <ligand>
        <name>NADP(+)</name>
        <dbReference type="ChEBI" id="CHEBI:58349"/>
    </ligand>
</feature>
<keyword evidence="7 12" id="KW-0479">Metal-binding</keyword>
<comment type="catalytic activity">
    <reaction evidence="12">
        <text>2,5-diamino-6-hydroxy-4-(5-phosphoribosylamino)-pyrimidine + H2O + H(+) = 5-amino-6-(5-phospho-D-ribosylamino)uracil + NH4(+)</text>
        <dbReference type="Rhea" id="RHEA:21868"/>
        <dbReference type="ChEBI" id="CHEBI:15377"/>
        <dbReference type="ChEBI" id="CHEBI:15378"/>
        <dbReference type="ChEBI" id="CHEBI:28938"/>
        <dbReference type="ChEBI" id="CHEBI:58453"/>
        <dbReference type="ChEBI" id="CHEBI:58614"/>
        <dbReference type="EC" id="3.5.4.26"/>
    </reaction>
</comment>
<keyword evidence="10 12" id="KW-0560">Oxidoreductase</keyword>
<dbReference type="PANTHER" id="PTHR38011:SF7">
    <property type="entry name" value="2,5-DIAMINO-6-RIBOSYLAMINO-4(3H)-PYRIMIDINONE 5'-PHOSPHATE REDUCTASE"/>
    <property type="match status" value="1"/>
</dbReference>
<comment type="pathway">
    <text evidence="3 12">Cofactor biosynthesis; riboflavin biosynthesis; 5-amino-6-(D-ribitylamino)uracil from GTP: step 3/4.</text>
</comment>
<evidence type="ECO:0000256" key="6">
    <source>
        <dbReference type="ARBA" id="ARBA00022619"/>
    </source>
</evidence>
<dbReference type="InterPro" id="IPR002734">
    <property type="entry name" value="RibDG_C"/>
</dbReference>
<dbReference type="PIRSF" id="PIRSF006769">
    <property type="entry name" value="RibD"/>
    <property type="match status" value="1"/>
</dbReference>
<dbReference type="InterPro" id="IPR016192">
    <property type="entry name" value="APOBEC/CMP_deaminase_Zn-bd"/>
</dbReference>
<evidence type="ECO:0000313" key="18">
    <source>
        <dbReference type="Proteomes" id="UP000032611"/>
    </source>
</evidence>
<feature type="binding site" evidence="14">
    <location>
        <position position="291"/>
    </location>
    <ligand>
        <name>substrate</name>
    </ligand>
</feature>
<keyword evidence="18" id="KW-1185">Reference proteome</keyword>
<keyword evidence="12" id="KW-0378">Hydrolase</keyword>
<dbReference type="PANTHER" id="PTHR38011">
    <property type="entry name" value="DIHYDROFOLATE REDUCTASE FAMILY PROTEIN (AFU_ORTHOLOGUE AFUA_8G06820)"/>
    <property type="match status" value="1"/>
</dbReference>
<feature type="binding site" evidence="15">
    <location>
        <position position="63"/>
    </location>
    <ligand>
        <name>Zn(2+)</name>
        <dbReference type="ChEBI" id="CHEBI:29105"/>
        <note>catalytic</note>
    </ligand>
</feature>
<evidence type="ECO:0000256" key="14">
    <source>
        <dbReference type="PIRSR" id="PIRSR006769-2"/>
    </source>
</evidence>
<dbReference type="AlphaFoldDB" id="A0A0D5LU18"/>
<dbReference type="InterPro" id="IPR024072">
    <property type="entry name" value="DHFR-like_dom_sf"/>
</dbReference>
<gene>
    <name evidence="17" type="ORF">TM49_20765</name>
</gene>
<proteinExistence type="inferred from homology"/>
<dbReference type="NCBIfam" id="TIGR00326">
    <property type="entry name" value="eubact_ribD"/>
    <property type="match status" value="1"/>
</dbReference>
<feature type="binding site" evidence="15">
    <location>
        <position position="100"/>
    </location>
    <ligand>
        <name>Zn(2+)</name>
        <dbReference type="ChEBI" id="CHEBI:29105"/>
        <note>catalytic</note>
    </ligand>
</feature>
<dbReference type="PROSITE" id="PS51747">
    <property type="entry name" value="CYT_DCMP_DEAMINASES_2"/>
    <property type="match status" value="1"/>
</dbReference>
<dbReference type="PATRIC" id="fig|1486262.3.peg.4292"/>
<dbReference type="STRING" id="1486262.TM49_20765"/>
<feature type="binding site" evidence="14">
    <location>
        <position position="224"/>
    </location>
    <ligand>
        <name>NADP(+)</name>
        <dbReference type="ChEBI" id="CHEBI:58349"/>
    </ligand>
</feature>
<dbReference type="SUPFAM" id="SSF53597">
    <property type="entry name" value="Dihydrofolate reductase-like"/>
    <property type="match status" value="1"/>
</dbReference>
<accession>A0A0D5LU18</accession>
<evidence type="ECO:0000256" key="1">
    <source>
        <dbReference type="ARBA" id="ARBA00002151"/>
    </source>
</evidence>
<evidence type="ECO:0000256" key="4">
    <source>
        <dbReference type="ARBA" id="ARBA00005259"/>
    </source>
</evidence>